<evidence type="ECO:0000256" key="4">
    <source>
        <dbReference type="SAM" id="MobiDB-lite"/>
    </source>
</evidence>
<proteinExistence type="predicted"/>
<accession>A0ABV3J5E3</accession>
<dbReference type="Gene3D" id="1.10.10.10">
    <property type="entry name" value="Winged helix-like DNA-binding domain superfamily/Winged helix DNA-binding domain"/>
    <property type="match status" value="2"/>
</dbReference>
<evidence type="ECO:0000313" key="7">
    <source>
        <dbReference type="Proteomes" id="UP001552479"/>
    </source>
</evidence>
<evidence type="ECO:0000259" key="5">
    <source>
        <dbReference type="PROSITE" id="PS50949"/>
    </source>
</evidence>
<evidence type="ECO:0000256" key="1">
    <source>
        <dbReference type="ARBA" id="ARBA00023015"/>
    </source>
</evidence>
<dbReference type="PANTHER" id="PTHR44846:SF17">
    <property type="entry name" value="GNTR-FAMILY TRANSCRIPTIONAL REGULATOR"/>
    <property type="match status" value="1"/>
</dbReference>
<keyword evidence="7" id="KW-1185">Reference proteome</keyword>
<evidence type="ECO:0000256" key="2">
    <source>
        <dbReference type="ARBA" id="ARBA00023125"/>
    </source>
</evidence>
<dbReference type="InterPro" id="IPR036388">
    <property type="entry name" value="WH-like_DNA-bd_sf"/>
</dbReference>
<dbReference type="RefSeq" id="WP_366090941.1">
    <property type="nucleotide sequence ID" value="NZ_JBFASG010000062.1"/>
</dbReference>
<evidence type="ECO:0000256" key="3">
    <source>
        <dbReference type="ARBA" id="ARBA00023163"/>
    </source>
</evidence>
<keyword evidence="1" id="KW-0805">Transcription regulation</keyword>
<dbReference type="Proteomes" id="UP001552479">
    <property type="component" value="Unassembled WGS sequence"/>
</dbReference>
<feature type="region of interest" description="Disordered" evidence="4">
    <location>
        <begin position="126"/>
        <end position="147"/>
    </location>
</feature>
<reference evidence="6 7" key="1">
    <citation type="submission" date="2024-06" db="EMBL/GenBank/DDBJ databases">
        <title>The Natural Products Discovery Center: Release of the First 8490 Sequenced Strains for Exploring Actinobacteria Biosynthetic Diversity.</title>
        <authorList>
            <person name="Kalkreuter E."/>
            <person name="Kautsar S.A."/>
            <person name="Yang D."/>
            <person name="Bader C.D."/>
            <person name="Teijaro C.N."/>
            <person name="Fluegel L."/>
            <person name="Davis C.M."/>
            <person name="Simpson J.R."/>
            <person name="Lauterbach L."/>
            <person name="Steele A.D."/>
            <person name="Gui C."/>
            <person name="Meng S."/>
            <person name="Li G."/>
            <person name="Viehrig K."/>
            <person name="Ye F."/>
            <person name="Su P."/>
            <person name="Kiefer A.F."/>
            <person name="Nichols A."/>
            <person name="Cepeda A.J."/>
            <person name="Yan W."/>
            <person name="Fan B."/>
            <person name="Jiang Y."/>
            <person name="Adhikari A."/>
            <person name="Zheng C.-J."/>
            <person name="Schuster L."/>
            <person name="Cowan T.M."/>
            <person name="Smanski M.J."/>
            <person name="Chevrette M.G."/>
            <person name="De Carvalho L.P.S."/>
            <person name="Shen B."/>
        </authorList>
    </citation>
    <scope>NUCLEOTIDE SEQUENCE [LARGE SCALE GENOMIC DNA]</scope>
    <source>
        <strain evidence="6 7">NPDC053791</strain>
    </source>
</reference>
<protein>
    <submittedName>
        <fullName evidence="6">GntR family transcriptional regulator</fullName>
    </submittedName>
</protein>
<evidence type="ECO:0000313" key="6">
    <source>
        <dbReference type="EMBL" id="MEV4927906.1"/>
    </source>
</evidence>
<dbReference type="Pfam" id="PF00392">
    <property type="entry name" value="GntR"/>
    <property type="match status" value="1"/>
</dbReference>
<organism evidence="6 7">
    <name type="scientific">Streptomyces roseoverticillatus</name>
    <dbReference type="NCBI Taxonomy" id="66429"/>
    <lineage>
        <taxon>Bacteria</taxon>
        <taxon>Bacillati</taxon>
        <taxon>Actinomycetota</taxon>
        <taxon>Actinomycetes</taxon>
        <taxon>Kitasatosporales</taxon>
        <taxon>Streptomycetaceae</taxon>
        <taxon>Streptomyces</taxon>
    </lineage>
</organism>
<dbReference type="PANTHER" id="PTHR44846">
    <property type="entry name" value="MANNOSYL-D-GLYCERATE TRANSPORT/METABOLISM SYSTEM REPRESSOR MNGR-RELATED"/>
    <property type="match status" value="1"/>
</dbReference>
<sequence>MPQASPRGTYLQVAGALREQIEAGEISEKLPSKADLRRIHGVGGSTIDRALAVLKAEGLIESVQGAANYVAGTGDRRPLVDKMTDLLRMSGAKPGDPFLTEEELCERFRTSRTAVRSAIAKMEGQGLLSGAAPGKRREVQNLPDDRP</sequence>
<dbReference type="SUPFAM" id="SSF46785">
    <property type="entry name" value="Winged helix' DNA-binding domain"/>
    <property type="match status" value="2"/>
</dbReference>
<dbReference type="InterPro" id="IPR000524">
    <property type="entry name" value="Tscrpt_reg_HTH_GntR"/>
</dbReference>
<dbReference type="PRINTS" id="PR00035">
    <property type="entry name" value="HTHGNTR"/>
</dbReference>
<dbReference type="EMBL" id="JBFASG010000062">
    <property type="protein sequence ID" value="MEV4927906.1"/>
    <property type="molecule type" value="Genomic_DNA"/>
</dbReference>
<keyword evidence="2" id="KW-0238">DNA-binding</keyword>
<dbReference type="InterPro" id="IPR050679">
    <property type="entry name" value="Bact_HTH_transcr_reg"/>
</dbReference>
<feature type="compositionally biased region" description="Basic and acidic residues" evidence="4">
    <location>
        <begin position="135"/>
        <end position="147"/>
    </location>
</feature>
<comment type="caution">
    <text evidence="6">The sequence shown here is derived from an EMBL/GenBank/DDBJ whole genome shotgun (WGS) entry which is preliminary data.</text>
</comment>
<dbReference type="PROSITE" id="PS50949">
    <property type="entry name" value="HTH_GNTR"/>
    <property type="match status" value="1"/>
</dbReference>
<feature type="domain" description="HTH gntR-type" evidence="5">
    <location>
        <begin position="7"/>
        <end position="73"/>
    </location>
</feature>
<dbReference type="SMART" id="SM00345">
    <property type="entry name" value="HTH_GNTR"/>
    <property type="match status" value="2"/>
</dbReference>
<name>A0ABV3J5E3_9ACTN</name>
<gene>
    <name evidence="6" type="ORF">AB0L03_34740</name>
</gene>
<keyword evidence="3" id="KW-0804">Transcription</keyword>
<dbReference type="InterPro" id="IPR036390">
    <property type="entry name" value="WH_DNA-bd_sf"/>
</dbReference>